<keyword evidence="3 6" id="KW-0812">Transmembrane</keyword>
<evidence type="ECO:0000256" key="3">
    <source>
        <dbReference type="ARBA" id="ARBA00022692"/>
    </source>
</evidence>
<name>A0A371PR03_STRIH</name>
<dbReference type="GO" id="GO:0005886">
    <property type="term" value="C:plasma membrane"/>
    <property type="evidence" value="ECO:0007669"/>
    <property type="project" value="UniProtKB-SubCell"/>
</dbReference>
<dbReference type="RefSeq" id="WP_128512491.1">
    <property type="nucleotide sequence ID" value="NZ_QUAC01000482.1"/>
</dbReference>
<evidence type="ECO:0000313" key="7">
    <source>
        <dbReference type="EMBL" id="REK84543.1"/>
    </source>
</evidence>
<dbReference type="Proteomes" id="UP000262477">
    <property type="component" value="Unassembled WGS sequence"/>
</dbReference>
<evidence type="ECO:0000256" key="1">
    <source>
        <dbReference type="ARBA" id="ARBA00004651"/>
    </source>
</evidence>
<dbReference type="PANTHER" id="PTHR23513">
    <property type="entry name" value="INTEGRAL MEMBRANE EFFLUX PROTEIN-RELATED"/>
    <property type="match status" value="1"/>
</dbReference>
<dbReference type="InterPro" id="IPR036259">
    <property type="entry name" value="MFS_trans_sf"/>
</dbReference>
<keyword evidence="5 6" id="KW-0472">Membrane</keyword>
<dbReference type="CDD" id="cd06173">
    <property type="entry name" value="MFS_MefA_like"/>
    <property type="match status" value="1"/>
</dbReference>
<keyword evidence="2" id="KW-1003">Cell membrane</keyword>
<dbReference type="InterPro" id="IPR011701">
    <property type="entry name" value="MFS"/>
</dbReference>
<comment type="subcellular location">
    <subcellularLocation>
        <location evidence="1">Cell membrane</location>
        <topology evidence="1">Multi-pass membrane protein</topology>
    </subcellularLocation>
</comment>
<keyword evidence="4 6" id="KW-1133">Transmembrane helix</keyword>
<dbReference type="Gene3D" id="1.20.1250.20">
    <property type="entry name" value="MFS general substrate transporter like domains"/>
    <property type="match status" value="1"/>
</dbReference>
<proteinExistence type="predicted"/>
<evidence type="ECO:0000313" key="8">
    <source>
        <dbReference type="Proteomes" id="UP000262477"/>
    </source>
</evidence>
<comment type="caution">
    <text evidence="7">The sequence shown here is derived from an EMBL/GenBank/DDBJ whole genome shotgun (WGS) entry which is preliminary data.</text>
</comment>
<dbReference type="SUPFAM" id="SSF103473">
    <property type="entry name" value="MFS general substrate transporter"/>
    <property type="match status" value="1"/>
</dbReference>
<feature type="transmembrane region" description="Helical" evidence="6">
    <location>
        <begin position="139"/>
        <end position="160"/>
    </location>
</feature>
<reference evidence="7 8" key="1">
    <citation type="submission" date="2018-08" db="EMBL/GenBank/DDBJ databases">
        <title>Streptomyces NEAU-D10 sp. nov., a novel Actinomycete isolated from soil.</title>
        <authorList>
            <person name="Jin L."/>
        </authorList>
    </citation>
    <scope>NUCLEOTIDE SEQUENCE [LARGE SCALE GENOMIC DNA]</scope>
    <source>
        <strain evidence="7 8">NEAU-D10</strain>
    </source>
</reference>
<accession>A0A371PR03</accession>
<protein>
    <submittedName>
        <fullName evidence="7">MFS transporter</fullName>
    </submittedName>
</protein>
<evidence type="ECO:0000256" key="6">
    <source>
        <dbReference type="SAM" id="Phobius"/>
    </source>
</evidence>
<dbReference type="EMBL" id="QUAC01000482">
    <property type="protein sequence ID" value="REK84543.1"/>
    <property type="molecule type" value="Genomic_DNA"/>
</dbReference>
<evidence type="ECO:0000256" key="5">
    <source>
        <dbReference type="ARBA" id="ARBA00023136"/>
    </source>
</evidence>
<gene>
    <name evidence="7" type="ORF">DY245_42730</name>
</gene>
<evidence type="ECO:0000256" key="4">
    <source>
        <dbReference type="ARBA" id="ARBA00022989"/>
    </source>
</evidence>
<sequence>MKSFWLLTGATAISTAGNTFLYLAVPWALVDSTGSSLLAVLSLAAQTAPYLAAPLLGALIDRYDRRFLMAVGETTQGVCVALIPLLLAFRITGMVFVALCVMGLAKVISDVAVGYGLIPSLVPRGRLDQASSWFNSAQMTARFAGPALAGLTIASVGPLWALEVDAATFLITTLTAFLIPQVGKDGQGDRGMTSMKASLREGIAYFRSRSDLKRLTFAVALYNLGAGALEPTLLTVGVDQWNWSSTALGVAVSCGAVAAALGAWLSPMVLPGNERRHSRISIWLGAAAFGALGLLIGTPIVVVVGFCVLCFGEGGVNATTMAYRQHEIPNELSGRVNAVIRTFIMGAVPVSALMLGLTVNLSGALRVFFPVTVTALLALFVWTIQRKRLEKAPTTRLMPVSEERSM</sequence>
<feature type="transmembrane region" description="Helical" evidence="6">
    <location>
        <begin position="278"/>
        <end position="296"/>
    </location>
</feature>
<dbReference type="Pfam" id="PF07690">
    <property type="entry name" value="MFS_1"/>
    <property type="match status" value="1"/>
</dbReference>
<feature type="transmembrane region" description="Helical" evidence="6">
    <location>
        <begin position="246"/>
        <end position="266"/>
    </location>
</feature>
<dbReference type="GO" id="GO:0022857">
    <property type="term" value="F:transmembrane transporter activity"/>
    <property type="evidence" value="ECO:0007669"/>
    <property type="project" value="InterPro"/>
</dbReference>
<feature type="transmembrane region" description="Helical" evidence="6">
    <location>
        <begin position="215"/>
        <end position="234"/>
    </location>
</feature>
<feature type="transmembrane region" description="Helical" evidence="6">
    <location>
        <begin position="40"/>
        <end position="60"/>
    </location>
</feature>
<organism evidence="7 8">
    <name type="scientific">Streptomyces inhibens</name>
    <dbReference type="NCBI Taxonomy" id="2293571"/>
    <lineage>
        <taxon>Bacteria</taxon>
        <taxon>Bacillati</taxon>
        <taxon>Actinomycetota</taxon>
        <taxon>Actinomycetes</taxon>
        <taxon>Kitasatosporales</taxon>
        <taxon>Streptomycetaceae</taxon>
        <taxon>Streptomyces</taxon>
    </lineage>
</organism>
<dbReference type="PANTHER" id="PTHR23513:SF11">
    <property type="entry name" value="STAPHYLOFERRIN A TRANSPORTER"/>
    <property type="match status" value="1"/>
</dbReference>
<evidence type="ECO:0000256" key="2">
    <source>
        <dbReference type="ARBA" id="ARBA00022475"/>
    </source>
</evidence>
<feature type="transmembrane region" description="Helical" evidence="6">
    <location>
        <begin position="367"/>
        <end position="384"/>
    </location>
</feature>
<dbReference type="OrthoDB" id="9815525at2"/>
<dbReference type="AlphaFoldDB" id="A0A371PR03"/>
<keyword evidence="8" id="KW-1185">Reference proteome</keyword>